<sequence length="59" mass="6461">MNKKYIAVFLLLFSSSLMLGLALKNTVDYAMLIAYGVGGLFLIGALYFALTQKEGNPQK</sequence>
<dbReference type="Proteomes" id="UP000288623">
    <property type="component" value="Unassembled WGS sequence"/>
</dbReference>
<keyword evidence="3" id="KW-1185">Reference proteome</keyword>
<proteinExistence type="predicted"/>
<organism evidence="2 3">
    <name type="scientific">Candidatus Kurthia intestinigallinarum</name>
    <dbReference type="NCBI Taxonomy" id="1562256"/>
    <lineage>
        <taxon>Bacteria</taxon>
        <taxon>Bacillati</taxon>
        <taxon>Bacillota</taxon>
        <taxon>Bacilli</taxon>
        <taxon>Bacillales</taxon>
        <taxon>Caryophanaceae</taxon>
        <taxon>Kurthia</taxon>
    </lineage>
</organism>
<protein>
    <submittedName>
        <fullName evidence="2">Uncharacterized protein</fullName>
    </submittedName>
</protein>
<evidence type="ECO:0000313" key="3">
    <source>
        <dbReference type="Proteomes" id="UP000288623"/>
    </source>
</evidence>
<accession>A0A433RW93</accession>
<gene>
    <name evidence="2" type="ORF">QI30_05170</name>
</gene>
<dbReference type="AlphaFoldDB" id="A0A433RW93"/>
<name>A0A433RW93_9BACL</name>
<keyword evidence="1" id="KW-0812">Transmembrane</keyword>
<feature type="transmembrane region" description="Helical" evidence="1">
    <location>
        <begin position="32"/>
        <end position="50"/>
    </location>
</feature>
<dbReference type="RefSeq" id="WP_126989877.1">
    <property type="nucleotide sequence ID" value="NZ_JTFC01000019.1"/>
</dbReference>
<keyword evidence="1" id="KW-1133">Transmembrane helix</keyword>
<keyword evidence="1" id="KW-0472">Membrane</keyword>
<evidence type="ECO:0000256" key="1">
    <source>
        <dbReference type="SAM" id="Phobius"/>
    </source>
</evidence>
<evidence type="ECO:0000313" key="2">
    <source>
        <dbReference type="EMBL" id="RUS57545.1"/>
    </source>
</evidence>
<comment type="caution">
    <text evidence="2">The sequence shown here is derived from an EMBL/GenBank/DDBJ whole genome shotgun (WGS) entry which is preliminary data.</text>
</comment>
<reference evidence="2 3" key="1">
    <citation type="submission" date="2014-11" db="EMBL/GenBank/DDBJ databases">
        <title>Genome sequence and analysis of novel Kurthia sp.</title>
        <authorList>
            <person name="Lawson J.N."/>
            <person name="Gonzalez J.E."/>
            <person name="Rinauldi L."/>
            <person name="Xuan Z."/>
            <person name="Firman A."/>
            <person name="Shaddox L."/>
            <person name="Trudeau A."/>
            <person name="Shah S."/>
            <person name="Reiman D."/>
        </authorList>
    </citation>
    <scope>NUCLEOTIDE SEQUENCE [LARGE SCALE GENOMIC DNA]</scope>
    <source>
        <strain evidence="2 3">3B1D</strain>
    </source>
</reference>
<dbReference type="EMBL" id="JTFC01000019">
    <property type="protein sequence ID" value="RUS57545.1"/>
    <property type="molecule type" value="Genomic_DNA"/>
</dbReference>